<accession>A0A1M5ANA7</accession>
<dbReference type="Proteomes" id="UP000184041">
    <property type="component" value="Unassembled WGS sequence"/>
</dbReference>
<proteinExistence type="predicted"/>
<organism evidence="3 4">
    <name type="scientific">Fodinibius roseus</name>
    <dbReference type="NCBI Taxonomy" id="1194090"/>
    <lineage>
        <taxon>Bacteria</taxon>
        <taxon>Pseudomonadati</taxon>
        <taxon>Balneolota</taxon>
        <taxon>Balneolia</taxon>
        <taxon>Balneolales</taxon>
        <taxon>Balneolaceae</taxon>
        <taxon>Fodinibius</taxon>
    </lineage>
</organism>
<evidence type="ECO:0000256" key="1">
    <source>
        <dbReference type="SAM" id="SignalP"/>
    </source>
</evidence>
<dbReference type="AlphaFoldDB" id="A0A1M5ANA7"/>
<sequence length="229" mass="25709">MMNQRKVFYSILAGLCMIAGLNLQSHGQNFEGVIHYEFEGASQNGIGDIPYMIKGDKVRMQFGEGQSKGAMIFLPAESKMLFVMDNMKSYMNVDMEKWTDNENHDSKWDDSEMTRTGQSKTVAGYSCEIWQVTNGSEQLSMCMAEGLGTFMSPGNPMARQNAPAWAKEIIADGYMPLEVVEESADGSTTVQMKANKIEQKSLSDSLFEVPDGYRDMSSMMQQMMKQRNN</sequence>
<feature type="domain" description="DUF4412" evidence="2">
    <location>
        <begin position="30"/>
        <end position="213"/>
    </location>
</feature>
<keyword evidence="1" id="KW-0732">Signal</keyword>
<evidence type="ECO:0000313" key="4">
    <source>
        <dbReference type="Proteomes" id="UP000184041"/>
    </source>
</evidence>
<name>A0A1M5ANA7_9BACT</name>
<dbReference type="Pfam" id="PF14371">
    <property type="entry name" value="DUF4412"/>
    <property type="match status" value="1"/>
</dbReference>
<protein>
    <recommendedName>
        <fullName evidence="2">DUF4412 domain-containing protein</fullName>
    </recommendedName>
</protein>
<feature type="signal peptide" evidence="1">
    <location>
        <begin position="1"/>
        <end position="27"/>
    </location>
</feature>
<dbReference type="OrthoDB" id="1523669at2"/>
<reference evidence="3 4" key="1">
    <citation type="submission" date="2016-11" db="EMBL/GenBank/DDBJ databases">
        <authorList>
            <person name="Jaros S."/>
            <person name="Januszkiewicz K."/>
            <person name="Wedrychowicz H."/>
        </authorList>
    </citation>
    <scope>NUCLEOTIDE SEQUENCE [LARGE SCALE GENOMIC DNA]</scope>
    <source>
        <strain evidence="3 4">DSM 21986</strain>
    </source>
</reference>
<dbReference type="RefSeq" id="WP_073062137.1">
    <property type="nucleotide sequence ID" value="NZ_FQUS01000007.1"/>
</dbReference>
<evidence type="ECO:0000313" key="3">
    <source>
        <dbReference type="EMBL" id="SHF31655.1"/>
    </source>
</evidence>
<dbReference type="EMBL" id="FQUS01000007">
    <property type="protein sequence ID" value="SHF31655.1"/>
    <property type="molecule type" value="Genomic_DNA"/>
</dbReference>
<dbReference type="InterPro" id="IPR025524">
    <property type="entry name" value="DUF4412"/>
</dbReference>
<dbReference type="STRING" id="1194090.SAMN05443144_107124"/>
<keyword evidence="4" id="KW-1185">Reference proteome</keyword>
<feature type="chain" id="PRO_5012228893" description="DUF4412 domain-containing protein" evidence="1">
    <location>
        <begin position="28"/>
        <end position="229"/>
    </location>
</feature>
<evidence type="ECO:0000259" key="2">
    <source>
        <dbReference type="Pfam" id="PF14371"/>
    </source>
</evidence>
<gene>
    <name evidence="3" type="ORF">SAMN05443144_107124</name>
</gene>